<dbReference type="EMBL" id="MSIE01000043">
    <property type="protein sequence ID" value="OLF15278.1"/>
    <property type="molecule type" value="Genomic_DNA"/>
</dbReference>
<dbReference type="CDD" id="cd02440">
    <property type="entry name" value="AdoMet_MTases"/>
    <property type="match status" value="1"/>
</dbReference>
<dbReference type="RefSeq" id="WP_075127747.1">
    <property type="nucleotide sequence ID" value="NZ_MSIE01000043.1"/>
</dbReference>
<dbReference type="InterPro" id="IPR029063">
    <property type="entry name" value="SAM-dependent_MTases_sf"/>
</dbReference>
<dbReference type="Pfam" id="PF08242">
    <property type="entry name" value="Methyltransf_12"/>
    <property type="match status" value="1"/>
</dbReference>
<comment type="caution">
    <text evidence="2">The sequence shown here is derived from an EMBL/GenBank/DDBJ whole genome shotgun (WGS) entry which is preliminary data.</text>
</comment>
<reference evidence="2 3" key="1">
    <citation type="submission" date="2016-12" db="EMBL/GenBank/DDBJ databases">
        <title>The draft genome sequence of Actinophytocola sp. 11-183.</title>
        <authorList>
            <person name="Wang W."/>
            <person name="Yuan L."/>
        </authorList>
    </citation>
    <scope>NUCLEOTIDE SEQUENCE [LARGE SCALE GENOMIC DNA]</scope>
    <source>
        <strain evidence="2 3">11-183</strain>
    </source>
</reference>
<evidence type="ECO:0000313" key="3">
    <source>
        <dbReference type="Proteomes" id="UP000185596"/>
    </source>
</evidence>
<dbReference type="Proteomes" id="UP000185596">
    <property type="component" value="Unassembled WGS sequence"/>
</dbReference>
<dbReference type="GO" id="GO:0032259">
    <property type="term" value="P:methylation"/>
    <property type="evidence" value="ECO:0007669"/>
    <property type="project" value="UniProtKB-KW"/>
</dbReference>
<dbReference type="Gene3D" id="3.40.50.150">
    <property type="entry name" value="Vaccinia Virus protein VP39"/>
    <property type="match status" value="1"/>
</dbReference>
<gene>
    <name evidence="2" type="ORF">BU204_22695</name>
</gene>
<evidence type="ECO:0000259" key="1">
    <source>
        <dbReference type="Pfam" id="PF08242"/>
    </source>
</evidence>
<name>A0A1Q8CLP1_9PSEU</name>
<keyword evidence="2" id="KW-0489">Methyltransferase</keyword>
<dbReference type="AlphaFoldDB" id="A0A1Q8CLP1"/>
<keyword evidence="3" id="KW-1185">Reference proteome</keyword>
<accession>A0A1Q8CLP1</accession>
<keyword evidence="2" id="KW-0808">Transferase</keyword>
<sequence length="280" mass="30673">MSTFDAETEAMIEANRVNWDARTPIHVVSSFYGLDGSRPAAGWFADYEWVDLPELAGVDVLHLQCHLGTETLAFAEKGARPVGLDISGESVREAGRLAAERGLDISYVRADVYDAADALGRRTFDVVYTGKGAVCYLPELDPWAAVVAELLRPGGCCYLVEFHPLLYSLGVVPPADGDQGLTLRGDYLAGRGADRRDATFTYTDGPALTEGTVAYEWRHGVGEVVTALAGAGLRIERVREDPRLPWPRWPSMERDPDGWWSLPAEAPRIPLLYAVLARKP</sequence>
<evidence type="ECO:0000313" key="2">
    <source>
        <dbReference type="EMBL" id="OLF15278.1"/>
    </source>
</evidence>
<proteinExistence type="predicted"/>
<dbReference type="GO" id="GO:0008168">
    <property type="term" value="F:methyltransferase activity"/>
    <property type="evidence" value="ECO:0007669"/>
    <property type="project" value="UniProtKB-KW"/>
</dbReference>
<dbReference type="SUPFAM" id="SSF53335">
    <property type="entry name" value="S-adenosyl-L-methionine-dependent methyltransferases"/>
    <property type="match status" value="1"/>
</dbReference>
<dbReference type="InterPro" id="IPR013217">
    <property type="entry name" value="Methyltransf_12"/>
</dbReference>
<protein>
    <submittedName>
        <fullName evidence="2">SAM-dependent methyltransferase</fullName>
    </submittedName>
</protein>
<dbReference type="STRING" id="1912961.BU204_22695"/>
<organism evidence="2 3">
    <name type="scientific">Actinophytocola xanthii</name>
    <dbReference type="NCBI Taxonomy" id="1912961"/>
    <lineage>
        <taxon>Bacteria</taxon>
        <taxon>Bacillati</taxon>
        <taxon>Actinomycetota</taxon>
        <taxon>Actinomycetes</taxon>
        <taxon>Pseudonocardiales</taxon>
        <taxon>Pseudonocardiaceae</taxon>
    </lineage>
</organism>
<feature type="domain" description="Methyltransferase type 12" evidence="1">
    <location>
        <begin position="61"/>
        <end position="156"/>
    </location>
</feature>